<dbReference type="RefSeq" id="WP_305112662.1">
    <property type="nucleotide sequence ID" value="NZ_JAUTIX010000009.1"/>
</dbReference>
<keyword evidence="2" id="KW-1133">Transmembrane helix</keyword>
<sequence length="203" mass="21087">MTAPQPPYTGPVQPPAGPYGTPPPAPGRSSTGVIVGFVLCGVLIVALLASTIALAVAWSNADGRASRAQSELATQNRQAADEATARDIASKYAAGAATFDYRDLGAWEKSLTAGTSPDLAAKLRANMGVVSQRVQPLQWVSKGVTDGAVVSAHRGSVFTVNTYVTVTSTYAQEPEGRAVLSKYVVTIDQAQNWLITDIGGIAK</sequence>
<protein>
    <recommendedName>
        <fullName evidence="5">Mce-associated membrane protein</fullName>
    </recommendedName>
</protein>
<evidence type="ECO:0000313" key="4">
    <source>
        <dbReference type="Proteomes" id="UP001178281"/>
    </source>
</evidence>
<keyword evidence="4" id="KW-1185">Reference proteome</keyword>
<feature type="transmembrane region" description="Helical" evidence="2">
    <location>
        <begin position="33"/>
        <end position="58"/>
    </location>
</feature>
<reference evidence="3" key="1">
    <citation type="submission" date="2023-08" db="EMBL/GenBank/DDBJ databases">
        <title>The draft genome of Tsukamurella strandjordii strain 050030.</title>
        <authorList>
            <person name="Zhao F."/>
            <person name="Feng Y."/>
            <person name="Zong Z."/>
        </authorList>
    </citation>
    <scope>NUCLEOTIDE SEQUENCE</scope>
    <source>
        <strain evidence="3">050030</strain>
    </source>
</reference>
<evidence type="ECO:0000256" key="1">
    <source>
        <dbReference type="SAM" id="MobiDB-lite"/>
    </source>
</evidence>
<evidence type="ECO:0008006" key="5">
    <source>
        <dbReference type="Google" id="ProtNLM"/>
    </source>
</evidence>
<dbReference type="AlphaFoldDB" id="A0AA90SIM8"/>
<proteinExistence type="predicted"/>
<feature type="region of interest" description="Disordered" evidence="1">
    <location>
        <begin position="1"/>
        <end position="26"/>
    </location>
</feature>
<keyword evidence="2" id="KW-0472">Membrane</keyword>
<accession>A0AA90SIM8</accession>
<comment type="caution">
    <text evidence="3">The sequence shown here is derived from an EMBL/GenBank/DDBJ whole genome shotgun (WGS) entry which is preliminary data.</text>
</comment>
<gene>
    <name evidence="3" type="ORF">Q7X28_20090</name>
</gene>
<evidence type="ECO:0000256" key="2">
    <source>
        <dbReference type="SAM" id="Phobius"/>
    </source>
</evidence>
<dbReference type="Proteomes" id="UP001178281">
    <property type="component" value="Unassembled WGS sequence"/>
</dbReference>
<evidence type="ECO:0000313" key="3">
    <source>
        <dbReference type="EMBL" id="MDP0400224.1"/>
    </source>
</evidence>
<dbReference type="EMBL" id="JAUTIX010000009">
    <property type="protein sequence ID" value="MDP0400224.1"/>
    <property type="molecule type" value="Genomic_DNA"/>
</dbReference>
<name>A0AA90SIM8_9ACTN</name>
<organism evidence="3 4">
    <name type="scientific">Tsukamurella strandjordii</name>
    <dbReference type="NCBI Taxonomy" id="147577"/>
    <lineage>
        <taxon>Bacteria</taxon>
        <taxon>Bacillati</taxon>
        <taxon>Actinomycetota</taxon>
        <taxon>Actinomycetes</taxon>
        <taxon>Mycobacteriales</taxon>
        <taxon>Tsukamurellaceae</taxon>
        <taxon>Tsukamurella</taxon>
    </lineage>
</organism>
<keyword evidence="2" id="KW-0812">Transmembrane</keyword>